<dbReference type="AlphaFoldDB" id="A0A3R0XU76"/>
<evidence type="ECO:0000256" key="1">
    <source>
        <dbReference type="SAM" id="Phobius"/>
    </source>
</evidence>
<dbReference type="EMBL" id="RVHM01000056">
    <property type="protein sequence ID" value="MLU99828.1"/>
    <property type="molecule type" value="Genomic_DNA"/>
</dbReference>
<dbReference type="Proteomes" id="UP000885374">
    <property type="component" value="Unassembled WGS sequence"/>
</dbReference>
<keyword evidence="1" id="KW-0812">Transmembrane</keyword>
<dbReference type="InterPro" id="IPR018898">
    <property type="entry name" value="Eex_TraS"/>
</dbReference>
<feature type="transmembrane region" description="Helical" evidence="1">
    <location>
        <begin position="70"/>
        <end position="93"/>
    </location>
</feature>
<protein>
    <submittedName>
        <fullName evidence="2">Entry exclusion protein</fullName>
    </submittedName>
</protein>
<keyword evidence="1" id="KW-1133">Transmembrane helix</keyword>
<comment type="caution">
    <text evidence="2">The sequence shown here is derived from an EMBL/GenBank/DDBJ whole genome shotgun (WGS) entry which is preliminary data.</text>
</comment>
<name>A0A3R0XU76_SALET</name>
<sequence length="164" mass="18910">MGMKNLAQIVLVTVVQFIACYLDEWGIAETGIILLFVLLWQGLFIWLFIQICKKNNISDEFKFSKGIWYVIMPVCSLLSPLLSLMIFIGGTLYELRRVSGCISIKEWMKCQLDDQYDEDRGLDFESVEYRQTTYYNPSTGYPMHGGVDSAGNTFGSRWQDNNDR</sequence>
<reference evidence="2" key="1">
    <citation type="submission" date="2018-07" db="EMBL/GenBank/DDBJ databases">
        <authorList>
            <person name="Ashton P.M."/>
            <person name="Dallman T."/>
            <person name="Nair S."/>
            <person name="De Pinna E."/>
            <person name="Peters T."/>
            <person name="Grant K."/>
        </authorList>
    </citation>
    <scope>NUCLEOTIDE SEQUENCE [LARGE SCALE GENOMIC DNA]</scope>
    <source>
        <strain evidence="2">157339</strain>
    </source>
</reference>
<dbReference type="Pfam" id="PF10624">
    <property type="entry name" value="TraS"/>
    <property type="match status" value="1"/>
</dbReference>
<gene>
    <name evidence="2" type="ORF">DRU74_24490</name>
</gene>
<keyword evidence="1" id="KW-0472">Membrane</keyword>
<proteinExistence type="predicted"/>
<accession>A0A3R0XU76</accession>
<feature type="transmembrane region" description="Helical" evidence="1">
    <location>
        <begin position="32"/>
        <end position="49"/>
    </location>
</feature>
<organism evidence="2">
    <name type="scientific">Salmonella enterica I</name>
    <dbReference type="NCBI Taxonomy" id="59201"/>
    <lineage>
        <taxon>Bacteria</taxon>
        <taxon>Pseudomonadati</taxon>
        <taxon>Pseudomonadota</taxon>
        <taxon>Gammaproteobacteria</taxon>
        <taxon>Enterobacterales</taxon>
        <taxon>Enterobacteriaceae</taxon>
        <taxon>Salmonella</taxon>
    </lineage>
</organism>
<evidence type="ECO:0000313" key="2">
    <source>
        <dbReference type="EMBL" id="MLU99828.1"/>
    </source>
</evidence>